<accession>A0AAE3D715</accession>
<dbReference type="Proteomes" id="UP001197795">
    <property type="component" value="Unassembled WGS sequence"/>
</dbReference>
<dbReference type="AlphaFoldDB" id="A0AAE3D715"/>
<evidence type="ECO:0000313" key="2">
    <source>
        <dbReference type="EMBL" id="MCC2118216.1"/>
    </source>
</evidence>
<organism evidence="2 3">
    <name type="scientific">Waltera acetigignens</name>
    <dbReference type="NCBI Taxonomy" id="2981769"/>
    <lineage>
        <taxon>Bacteria</taxon>
        <taxon>Bacillati</taxon>
        <taxon>Bacillota</taxon>
        <taxon>Clostridia</taxon>
        <taxon>Lachnospirales</taxon>
        <taxon>Lachnospiraceae</taxon>
        <taxon>Waltera</taxon>
    </lineage>
</organism>
<feature type="transmembrane region" description="Helical" evidence="1">
    <location>
        <begin position="371"/>
        <end position="393"/>
    </location>
</feature>
<gene>
    <name evidence="2" type="ORF">LKD75_01185</name>
</gene>
<keyword evidence="3" id="KW-1185">Reference proteome</keyword>
<feature type="transmembrane region" description="Helical" evidence="1">
    <location>
        <begin position="414"/>
        <end position="437"/>
    </location>
</feature>
<keyword evidence="1" id="KW-0812">Transmembrane</keyword>
<keyword evidence="1" id="KW-1133">Transmembrane helix</keyword>
<evidence type="ECO:0000313" key="3">
    <source>
        <dbReference type="Proteomes" id="UP001197795"/>
    </source>
</evidence>
<protein>
    <submittedName>
        <fullName evidence="2">DUF6044 family protein</fullName>
    </submittedName>
</protein>
<name>A0AAE3D715_9FIRM</name>
<reference evidence="2 3" key="1">
    <citation type="submission" date="2021-10" db="EMBL/GenBank/DDBJ databases">
        <title>Anaerobic single-cell dispensing facilitates the cultivation of human gut bacteria.</title>
        <authorList>
            <person name="Afrizal A."/>
        </authorList>
    </citation>
    <scope>NUCLEOTIDE SEQUENCE [LARGE SCALE GENOMIC DNA]</scope>
    <source>
        <strain evidence="2 3">CLA-AA-H273</strain>
    </source>
</reference>
<sequence>MTKMTTKVKTQKSEKAWFFLGALAVFFMGVPYLVLGKDSVFVYHDQLDGEVIAYLLQARHLWDGSGVLPEFMNGAAKTALTMPAPACVLLYRWLPAELALACMQVAGSFAGYLGMFCLLGWAGETSETLRRRKGLVGFIAMLTGCMYAYLPFLPVYGLSQYGLPLLMYCVLRLGEKDRPKNFRILCYFYVLLFGCNSSLVLSGFAVLGIWAVWEIVTLVDKRKQFSAGQAAAWGILLLTYIVENGSLLLQLSGGQGEEISHKSEYLLSPVDFFSQLKTNLLQGGQHSVDYHGLILVVLLMTTVVLFFLNRATKKDIADKKNVPEGGEKRLWKAVGLSLAVIAGFAAVAALWDSSIGIAIRSSLGALKGFQANRVLWLSPCLWYFILGCSLLLLTEQLPERDTGAEKTGNGRRNGVIPGIIVMAAMLLTVATAGKILLESNLKPNLQKLVNRNYAAMSFRDYYAVDVLDQVQEYLRENTGEEPQDYRVVSLGIDPAAALYHGFYCLDGYSNNYSLEYKHRFREIIAPELDKSEYLEDSFDHWGNRCYLFSAECPGYYTIEKGGFYFQDYTIDAESLRQLGGSYLLSAAYIDHSEDTGLELMRPEAFETENSYYRIYLYRVMDNE</sequence>
<feature type="transmembrane region" description="Helical" evidence="1">
    <location>
        <begin position="186"/>
        <end position="213"/>
    </location>
</feature>
<evidence type="ECO:0000256" key="1">
    <source>
        <dbReference type="SAM" id="Phobius"/>
    </source>
</evidence>
<feature type="transmembrane region" description="Helical" evidence="1">
    <location>
        <begin position="134"/>
        <end position="152"/>
    </location>
</feature>
<dbReference type="Pfam" id="PF19510">
    <property type="entry name" value="DUF6044"/>
    <property type="match status" value="1"/>
</dbReference>
<dbReference type="RefSeq" id="WP_022312214.1">
    <property type="nucleotide sequence ID" value="NZ_JAJEPV010000002.1"/>
</dbReference>
<dbReference type="InterPro" id="IPR046107">
    <property type="entry name" value="DUF6044"/>
</dbReference>
<dbReference type="EMBL" id="JAJEPV010000002">
    <property type="protein sequence ID" value="MCC2118216.1"/>
    <property type="molecule type" value="Genomic_DNA"/>
</dbReference>
<feature type="transmembrane region" description="Helical" evidence="1">
    <location>
        <begin position="330"/>
        <end position="351"/>
    </location>
</feature>
<comment type="caution">
    <text evidence="2">The sequence shown here is derived from an EMBL/GenBank/DDBJ whole genome shotgun (WGS) entry which is preliminary data.</text>
</comment>
<feature type="transmembrane region" description="Helical" evidence="1">
    <location>
        <begin position="98"/>
        <end position="122"/>
    </location>
</feature>
<feature type="transmembrane region" description="Helical" evidence="1">
    <location>
        <begin position="290"/>
        <end position="309"/>
    </location>
</feature>
<keyword evidence="1" id="KW-0472">Membrane</keyword>
<proteinExistence type="predicted"/>